<accession>A0A7J0EGT4</accession>
<gene>
    <name evidence="2" type="ORF">Acr_04g0004360</name>
</gene>
<proteinExistence type="predicted"/>
<protein>
    <submittedName>
        <fullName evidence="2">Uncharacterized protein</fullName>
    </submittedName>
</protein>
<feature type="transmembrane region" description="Helical" evidence="1">
    <location>
        <begin position="166"/>
        <end position="186"/>
    </location>
</feature>
<dbReference type="Proteomes" id="UP000585474">
    <property type="component" value="Unassembled WGS sequence"/>
</dbReference>
<organism evidence="2 3">
    <name type="scientific">Actinidia rufa</name>
    <dbReference type="NCBI Taxonomy" id="165716"/>
    <lineage>
        <taxon>Eukaryota</taxon>
        <taxon>Viridiplantae</taxon>
        <taxon>Streptophyta</taxon>
        <taxon>Embryophyta</taxon>
        <taxon>Tracheophyta</taxon>
        <taxon>Spermatophyta</taxon>
        <taxon>Magnoliopsida</taxon>
        <taxon>eudicotyledons</taxon>
        <taxon>Gunneridae</taxon>
        <taxon>Pentapetalae</taxon>
        <taxon>asterids</taxon>
        <taxon>Ericales</taxon>
        <taxon>Actinidiaceae</taxon>
        <taxon>Actinidia</taxon>
    </lineage>
</organism>
<keyword evidence="1" id="KW-0472">Membrane</keyword>
<dbReference type="EMBL" id="BJWL01000004">
    <property type="protein sequence ID" value="GFY85698.1"/>
    <property type="molecule type" value="Genomic_DNA"/>
</dbReference>
<feature type="transmembrane region" description="Helical" evidence="1">
    <location>
        <begin position="21"/>
        <end position="41"/>
    </location>
</feature>
<evidence type="ECO:0000313" key="2">
    <source>
        <dbReference type="EMBL" id="GFY85698.1"/>
    </source>
</evidence>
<keyword evidence="1" id="KW-1133">Transmembrane helix</keyword>
<name>A0A7J0EGT4_9ERIC</name>
<feature type="transmembrane region" description="Helical" evidence="1">
    <location>
        <begin position="107"/>
        <end position="126"/>
    </location>
</feature>
<evidence type="ECO:0000313" key="3">
    <source>
        <dbReference type="Proteomes" id="UP000585474"/>
    </source>
</evidence>
<keyword evidence="3" id="KW-1185">Reference proteome</keyword>
<sequence length="224" mass="24863">MRSVLCSLDRYSGFDHQCVKIVSLIFFPILIWVSWVSWILASDYVGSVCGQRSDDLVVFWSGMVLLVSHKSGLKSGRISIFQWIGHVLLVSSQIGGPHLQIGELFSIWVWALSSPISIIEWVLSGIYPGARSTMKQDLFSWCFGAGALGLAYWMTKVWPKTGNSLLDFFSFGPSLSGCAQFLGRAFSQHVRDKLRMCNAAPRIESGISEEQTRSPVVCASCLGW</sequence>
<evidence type="ECO:0000256" key="1">
    <source>
        <dbReference type="SAM" id="Phobius"/>
    </source>
</evidence>
<comment type="caution">
    <text evidence="2">The sequence shown here is derived from an EMBL/GenBank/DDBJ whole genome shotgun (WGS) entry which is preliminary data.</text>
</comment>
<reference evidence="2 3" key="1">
    <citation type="submission" date="2019-07" db="EMBL/GenBank/DDBJ databases">
        <title>De Novo Assembly of kiwifruit Actinidia rufa.</title>
        <authorList>
            <person name="Sugita-Konishi S."/>
            <person name="Sato K."/>
            <person name="Mori E."/>
            <person name="Abe Y."/>
            <person name="Kisaki G."/>
            <person name="Hamano K."/>
            <person name="Suezawa K."/>
            <person name="Otani M."/>
            <person name="Fukuda T."/>
            <person name="Manabe T."/>
            <person name="Gomi K."/>
            <person name="Tabuchi M."/>
            <person name="Akimitsu K."/>
            <person name="Kataoka I."/>
        </authorList>
    </citation>
    <scope>NUCLEOTIDE SEQUENCE [LARGE SCALE GENOMIC DNA]</scope>
    <source>
        <strain evidence="3">cv. Fuchu</strain>
    </source>
</reference>
<feature type="transmembrane region" description="Helical" evidence="1">
    <location>
        <begin position="138"/>
        <end position="154"/>
    </location>
</feature>
<dbReference type="AlphaFoldDB" id="A0A7J0EGT4"/>
<keyword evidence="1" id="KW-0812">Transmembrane</keyword>